<dbReference type="OrthoDB" id="2497203at2759"/>
<feature type="compositionally biased region" description="Polar residues" evidence="1">
    <location>
        <begin position="130"/>
        <end position="146"/>
    </location>
</feature>
<feature type="compositionally biased region" description="Low complexity" evidence="1">
    <location>
        <begin position="87"/>
        <end position="100"/>
    </location>
</feature>
<reference evidence="3" key="1">
    <citation type="submission" date="2014-03" db="EMBL/GenBank/DDBJ databases">
        <title>The Genome Sequence of Puccinia striiformis f. sp. tritici PST-78.</title>
        <authorList>
            <consortium name="The Broad Institute Genome Sequencing Platform"/>
            <person name="Cuomo C."/>
            <person name="Hulbert S."/>
            <person name="Chen X."/>
            <person name="Walker B."/>
            <person name="Young S.K."/>
            <person name="Zeng Q."/>
            <person name="Gargeya S."/>
            <person name="Fitzgerald M."/>
            <person name="Haas B."/>
            <person name="Abouelleil A."/>
            <person name="Alvarado L."/>
            <person name="Arachchi H.M."/>
            <person name="Berlin A.M."/>
            <person name="Chapman S.B."/>
            <person name="Goldberg J."/>
            <person name="Griggs A."/>
            <person name="Gujja S."/>
            <person name="Hansen M."/>
            <person name="Howarth C."/>
            <person name="Imamovic A."/>
            <person name="Larimer J."/>
            <person name="McCowan C."/>
            <person name="Montmayeur A."/>
            <person name="Murphy C."/>
            <person name="Neiman D."/>
            <person name="Pearson M."/>
            <person name="Priest M."/>
            <person name="Roberts A."/>
            <person name="Saif S."/>
            <person name="Shea T."/>
            <person name="Sisk P."/>
            <person name="Sykes S."/>
            <person name="Wortman J."/>
            <person name="Nusbaum C."/>
            <person name="Birren B."/>
        </authorList>
    </citation>
    <scope>NUCLEOTIDE SEQUENCE [LARGE SCALE GENOMIC DNA]</scope>
    <source>
        <strain evidence="3">race PST-78</strain>
    </source>
</reference>
<feature type="region of interest" description="Disordered" evidence="1">
    <location>
        <begin position="1"/>
        <end position="37"/>
    </location>
</feature>
<feature type="compositionally biased region" description="Basic residues" evidence="1">
    <location>
        <begin position="258"/>
        <end position="273"/>
    </location>
</feature>
<evidence type="ECO:0000313" key="3">
    <source>
        <dbReference type="Proteomes" id="UP000054564"/>
    </source>
</evidence>
<proteinExistence type="predicted"/>
<feature type="region of interest" description="Disordered" evidence="1">
    <location>
        <begin position="53"/>
        <end position="203"/>
    </location>
</feature>
<dbReference type="Proteomes" id="UP000054564">
    <property type="component" value="Unassembled WGS sequence"/>
</dbReference>
<feature type="compositionally biased region" description="Polar residues" evidence="1">
    <location>
        <begin position="169"/>
        <end position="203"/>
    </location>
</feature>
<evidence type="ECO:0000313" key="2">
    <source>
        <dbReference type="EMBL" id="KNE90133.1"/>
    </source>
</evidence>
<keyword evidence="3" id="KW-1185">Reference proteome</keyword>
<organism evidence="2 3">
    <name type="scientific">Puccinia striiformis f. sp. tritici PST-78</name>
    <dbReference type="NCBI Taxonomy" id="1165861"/>
    <lineage>
        <taxon>Eukaryota</taxon>
        <taxon>Fungi</taxon>
        <taxon>Dikarya</taxon>
        <taxon>Basidiomycota</taxon>
        <taxon>Pucciniomycotina</taxon>
        <taxon>Pucciniomycetes</taxon>
        <taxon>Pucciniales</taxon>
        <taxon>Pucciniaceae</taxon>
        <taxon>Puccinia</taxon>
    </lineage>
</organism>
<feature type="compositionally biased region" description="Polar residues" evidence="1">
    <location>
        <begin position="9"/>
        <end position="26"/>
    </location>
</feature>
<gene>
    <name evidence="2" type="ORF">PSTG_16407</name>
</gene>
<sequence>MGILARFSSRFSEAQSPRPSPSQVTPPSLHHHLQSPTRLASSIDFQELLAAEPARTSPLSARDGNGHLKVTSMIPNPLLKWKKRQRQSSTTASSPAARASNRTERPSLPPVASQTQSACQQPSYEKPDQILNSPYSYSRPQSSKTGDFSPASPSPPSRVSSLGAMKQRGYSQVSSSNSPLQNRNLDPNKFNLSHSLSRHPNQNPVIDVDFSVFASNLERRISRKPDRDHQQLHSSGSTVDLIDFYLGGDEHTPSSSARHSRASRDRKHSLPGP</sequence>
<comment type="caution">
    <text evidence="2">The sequence shown here is derived from an EMBL/GenBank/DDBJ whole genome shotgun (WGS) entry which is preliminary data.</text>
</comment>
<dbReference type="AlphaFoldDB" id="A0A0L0USU9"/>
<feature type="region of interest" description="Disordered" evidence="1">
    <location>
        <begin position="245"/>
        <end position="273"/>
    </location>
</feature>
<evidence type="ECO:0000256" key="1">
    <source>
        <dbReference type="SAM" id="MobiDB-lite"/>
    </source>
</evidence>
<dbReference type="EMBL" id="AJIL01000274">
    <property type="protein sequence ID" value="KNE90133.1"/>
    <property type="molecule type" value="Genomic_DNA"/>
</dbReference>
<protein>
    <submittedName>
        <fullName evidence="2">Uncharacterized protein</fullName>
    </submittedName>
</protein>
<accession>A0A0L0USU9</accession>
<feature type="compositionally biased region" description="Polar residues" evidence="1">
    <location>
        <begin position="112"/>
        <end position="123"/>
    </location>
</feature>
<name>A0A0L0USU9_9BASI</name>